<dbReference type="RefSeq" id="WP_092721574.1">
    <property type="nucleotide sequence ID" value="NZ_FNNO01000001.1"/>
</dbReference>
<sequence>MKSILFALCLLISSAGFSQTDTTKTVLTEGTVVKVKTVTELKGSELKVGDIVNFELAQPIIINDKIVVNPGAKATGSVTSAAGSKALGKKGKLEFSIDYLYLPGGKTVKLKSSVAANVKGRGATTAAVSVLVSPLGLLWHGQQAKFPPGTVFSAYVDHDTVLN</sequence>
<dbReference type="EMBL" id="FNNO01000001">
    <property type="protein sequence ID" value="SDW17874.1"/>
    <property type="molecule type" value="Genomic_DNA"/>
</dbReference>
<name>A0A8X8LCD8_9BACT</name>
<evidence type="ECO:0000256" key="1">
    <source>
        <dbReference type="SAM" id="SignalP"/>
    </source>
</evidence>
<evidence type="ECO:0000313" key="2">
    <source>
        <dbReference type="EMBL" id="SDW17874.1"/>
    </source>
</evidence>
<keyword evidence="3" id="KW-1185">Reference proteome</keyword>
<proteinExistence type="predicted"/>
<gene>
    <name evidence="2" type="ORF">SAMN05444410_101433</name>
</gene>
<comment type="caution">
    <text evidence="2">The sequence shown here is derived from an EMBL/GenBank/DDBJ whole genome shotgun (WGS) entry which is preliminary data.</text>
</comment>
<organism evidence="2 3">
    <name type="scientific">Hydrobacter penzbergensis</name>
    <dbReference type="NCBI Taxonomy" id="1235997"/>
    <lineage>
        <taxon>Bacteria</taxon>
        <taxon>Pseudomonadati</taxon>
        <taxon>Bacteroidota</taxon>
        <taxon>Chitinophagia</taxon>
        <taxon>Chitinophagales</taxon>
        <taxon>Chitinophagaceae</taxon>
        <taxon>Hydrobacter</taxon>
    </lineage>
</organism>
<dbReference type="AlphaFoldDB" id="A0A8X8LCD8"/>
<keyword evidence="1" id="KW-0732">Signal</keyword>
<dbReference type="Proteomes" id="UP000198711">
    <property type="component" value="Unassembled WGS sequence"/>
</dbReference>
<accession>A0A8X8LCD8</accession>
<reference evidence="2 3" key="1">
    <citation type="submission" date="2016-10" db="EMBL/GenBank/DDBJ databases">
        <authorList>
            <person name="Varghese N."/>
            <person name="Submissions S."/>
        </authorList>
    </citation>
    <scope>NUCLEOTIDE SEQUENCE [LARGE SCALE GENOMIC DNA]</scope>
    <source>
        <strain evidence="2 3">DSM 25353</strain>
    </source>
</reference>
<protein>
    <submittedName>
        <fullName evidence="2">Uncharacterized protein</fullName>
    </submittedName>
</protein>
<evidence type="ECO:0000313" key="3">
    <source>
        <dbReference type="Proteomes" id="UP000198711"/>
    </source>
</evidence>
<feature type="chain" id="PRO_5036466005" evidence="1">
    <location>
        <begin position="19"/>
        <end position="163"/>
    </location>
</feature>
<feature type="signal peptide" evidence="1">
    <location>
        <begin position="1"/>
        <end position="18"/>
    </location>
</feature>